<dbReference type="PROSITE" id="PS51007">
    <property type="entry name" value="CYTC"/>
    <property type="match status" value="1"/>
</dbReference>
<dbReference type="GO" id="GO:0016491">
    <property type="term" value="F:oxidoreductase activity"/>
    <property type="evidence" value="ECO:0007669"/>
    <property type="project" value="InterPro"/>
</dbReference>
<evidence type="ECO:0000256" key="6">
    <source>
        <dbReference type="ARBA" id="ARBA00022692"/>
    </source>
</evidence>
<dbReference type="InterPro" id="IPR045187">
    <property type="entry name" value="CcO_II"/>
</dbReference>
<comment type="function">
    <text evidence="13">Subunits I and II form the functional core of the enzyme complex. Electrons originating in cytochrome c are transferred via heme a and Cu(A) to the binuclear center formed by heme a3 and Cu(B).</text>
</comment>
<dbReference type="InterPro" id="IPR008972">
    <property type="entry name" value="Cupredoxin"/>
</dbReference>
<dbReference type="InterPro" id="IPR009056">
    <property type="entry name" value="Cyt_c-like_dom"/>
</dbReference>
<dbReference type="PROSITE" id="PS00078">
    <property type="entry name" value="COX2"/>
    <property type="match status" value="1"/>
</dbReference>
<dbReference type="InterPro" id="IPR002429">
    <property type="entry name" value="CcO_II-like_C"/>
</dbReference>
<keyword evidence="5" id="KW-0679">Respiratory chain</keyword>
<evidence type="ECO:0000259" key="18">
    <source>
        <dbReference type="PROSITE" id="PS50857"/>
    </source>
</evidence>
<protein>
    <recommendedName>
        <fullName evidence="14">Cytochrome aa3 subunit 2</fullName>
    </recommendedName>
</protein>
<dbReference type="InterPro" id="IPR001505">
    <property type="entry name" value="Copper_CuA"/>
</dbReference>
<evidence type="ECO:0000256" key="14">
    <source>
        <dbReference type="ARBA" id="ARBA00031399"/>
    </source>
</evidence>
<dbReference type="AlphaFoldDB" id="A0A9W6JU89"/>
<dbReference type="Gene3D" id="2.60.40.420">
    <property type="entry name" value="Cupredoxins - blue copper proteins"/>
    <property type="match status" value="1"/>
</dbReference>
<dbReference type="Pfam" id="PF00116">
    <property type="entry name" value="COX2"/>
    <property type="match status" value="1"/>
</dbReference>
<evidence type="ECO:0000256" key="1">
    <source>
        <dbReference type="ARBA" id="ARBA00004141"/>
    </source>
</evidence>
<dbReference type="EMBL" id="BSFM01000004">
    <property type="protein sequence ID" value="GLK82716.1"/>
    <property type="molecule type" value="Genomic_DNA"/>
</dbReference>
<keyword evidence="12 17" id="KW-0472">Membrane</keyword>
<sequence length="307" mass="32737">MLLGACSGPQSALDPAGREASEVALLFWVMLVGAAIIWLVVIGAAMFGGKWQKQPLSERAGLRIVLYGGAVIPTIVLAALLVFGLRLMPMLRAGEPELRITMSGEQYWWRVTYAAPDGSKVESANELRLPAGRAAEITLDSVDVIHSFWIPSLAGKMDMIPGRTNRLVLHPERTGIYRGVCAEFCGRSHAFMAFPVVVMEPAAFEAWLAREAAPALSKADNGAFLANGCGGCHTVRGTQATGSIGPDLTHFADRQSIGAGILPNTPDNRRRFIAETETLKPGVRMPSFGALPPAELGAIAAYLGSLE</sequence>
<evidence type="ECO:0000256" key="13">
    <source>
        <dbReference type="ARBA" id="ARBA00024688"/>
    </source>
</evidence>
<dbReference type="GO" id="GO:0004129">
    <property type="term" value="F:cytochrome-c oxidase activity"/>
    <property type="evidence" value="ECO:0007669"/>
    <property type="project" value="UniProtKB-EC"/>
</dbReference>
<evidence type="ECO:0000256" key="5">
    <source>
        <dbReference type="ARBA" id="ARBA00022660"/>
    </source>
</evidence>
<dbReference type="NCBIfam" id="TIGR02866">
    <property type="entry name" value="CoxB"/>
    <property type="match status" value="1"/>
</dbReference>
<evidence type="ECO:0000256" key="10">
    <source>
        <dbReference type="ARBA" id="ARBA00023004"/>
    </source>
</evidence>
<dbReference type="PROSITE" id="PS50857">
    <property type="entry name" value="COX2_CUA"/>
    <property type="match status" value="1"/>
</dbReference>
<comment type="catalytic activity">
    <reaction evidence="15">
        <text>4 Fe(II)-[cytochrome c] + O2 + 8 H(+)(in) = 4 Fe(III)-[cytochrome c] + 2 H2O + 4 H(+)(out)</text>
        <dbReference type="Rhea" id="RHEA:11436"/>
        <dbReference type="Rhea" id="RHEA-COMP:10350"/>
        <dbReference type="Rhea" id="RHEA-COMP:14399"/>
        <dbReference type="ChEBI" id="CHEBI:15377"/>
        <dbReference type="ChEBI" id="CHEBI:15378"/>
        <dbReference type="ChEBI" id="CHEBI:15379"/>
        <dbReference type="ChEBI" id="CHEBI:29033"/>
        <dbReference type="ChEBI" id="CHEBI:29034"/>
        <dbReference type="EC" id="7.1.1.9"/>
    </reaction>
</comment>
<reference evidence="20" key="1">
    <citation type="journal article" date="2014" name="Int. J. Syst. Evol. Microbiol.">
        <title>Complete genome sequence of Corynebacterium casei LMG S-19264T (=DSM 44701T), isolated from a smear-ripened cheese.</title>
        <authorList>
            <consortium name="US DOE Joint Genome Institute (JGI-PGF)"/>
            <person name="Walter F."/>
            <person name="Albersmeier A."/>
            <person name="Kalinowski J."/>
            <person name="Ruckert C."/>
        </authorList>
    </citation>
    <scope>NUCLEOTIDE SEQUENCE</scope>
    <source>
        <strain evidence="20">VKM B-2789</strain>
    </source>
</reference>
<keyword evidence="9 17" id="KW-1133">Transmembrane helix</keyword>
<name>A0A9W6JU89_9HYPH</name>
<evidence type="ECO:0000313" key="21">
    <source>
        <dbReference type="Proteomes" id="UP001143330"/>
    </source>
</evidence>
<dbReference type="InterPro" id="IPR036909">
    <property type="entry name" value="Cyt_c-like_dom_sf"/>
</dbReference>
<keyword evidence="4 16" id="KW-0349">Heme</keyword>
<dbReference type="InterPro" id="IPR014222">
    <property type="entry name" value="Cyt_c_oxidase_su2"/>
</dbReference>
<evidence type="ECO:0000313" key="20">
    <source>
        <dbReference type="EMBL" id="GLK82716.1"/>
    </source>
</evidence>
<dbReference type="RefSeq" id="WP_213366131.1">
    <property type="nucleotide sequence ID" value="NZ_BSFM01000004.1"/>
</dbReference>
<gene>
    <name evidence="20" type="ORF">GCM10017653_07850</name>
</gene>
<dbReference type="InterPro" id="IPR034236">
    <property type="entry name" value="CuRO_CcO_Caa3_II"/>
</dbReference>
<dbReference type="SUPFAM" id="SSF46626">
    <property type="entry name" value="Cytochrome c"/>
    <property type="match status" value="1"/>
</dbReference>
<keyword evidence="10 16" id="KW-0408">Iron</keyword>
<organism evidence="20 21">
    <name type="scientific">Ancylobacter defluvii</name>
    <dbReference type="NCBI Taxonomy" id="1282440"/>
    <lineage>
        <taxon>Bacteria</taxon>
        <taxon>Pseudomonadati</taxon>
        <taxon>Pseudomonadota</taxon>
        <taxon>Alphaproteobacteria</taxon>
        <taxon>Hyphomicrobiales</taxon>
        <taxon>Xanthobacteraceae</taxon>
        <taxon>Ancylobacter</taxon>
    </lineage>
</organism>
<dbReference type="GO" id="GO:0016020">
    <property type="term" value="C:membrane"/>
    <property type="evidence" value="ECO:0007669"/>
    <property type="project" value="UniProtKB-SubCell"/>
</dbReference>
<feature type="domain" description="Cytochrome c" evidence="19">
    <location>
        <begin position="217"/>
        <end position="307"/>
    </location>
</feature>
<keyword evidence="11" id="KW-0186">Copper</keyword>
<evidence type="ECO:0000256" key="2">
    <source>
        <dbReference type="ARBA" id="ARBA00007866"/>
    </source>
</evidence>
<reference evidence="20" key="2">
    <citation type="submission" date="2023-01" db="EMBL/GenBank/DDBJ databases">
        <authorList>
            <person name="Sun Q."/>
            <person name="Evtushenko L."/>
        </authorList>
    </citation>
    <scope>NUCLEOTIDE SEQUENCE</scope>
    <source>
        <strain evidence="20">VKM B-2789</strain>
    </source>
</reference>
<comment type="similarity">
    <text evidence="2">Belongs to the cytochrome c oxidase subunit 2 family.</text>
</comment>
<keyword evidence="8" id="KW-0249">Electron transport</keyword>
<feature type="transmembrane region" description="Helical" evidence="17">
    <location>
        <begin position="60"/>
        <end position="85"/>
    </location>
</feature>
<dbReference type="GO" id="GO:0020037">
    <property type="term" value="F:heme binding"/>
    <property type="evidence" value="ECO:0007669"/>
    <property type="project" value="InterPro"/>
</dbReference>
<keyword evidence="21" id="KW-1185">Reference proteome</keyword>
<evidence type="ECO:0000256" key="4">
    <source>
        <dbReference type="ARBA" id="ARBA00022617"/>
    </source>
</evidence>
<dbReference type="GO" id="GO:0005507">
    <property type="term" value="F:copper ion binding"/>
    <property type="evidence" value="ECO:0007669"/>
    <property type="project" value="InterPro"/>
</dbReference>
<dbReference type="PANTHER" id="PTHR22888:SF9">
    <property type="entry name" value="CYTOCHROME C OXIDASE SUBUNIT 2"/>
    <property type="match status" value="1"/>
</dbReference>
<feature type="transmembrane region" description="Helical" evidence="17">
    <location>
        <begin position="25"/>
        <end position="48"/>
    </location>
</feature>
<evidence type="ECO:0000256" key="15">
    <source>
        <dbReference type="ARBA" id="ARBA00047816"/>
    </source>
</evidence>
<evidence type="ECO:0000256" key="7">
    <source>
        <dbReference type="ARBA" id="ARBA00022723"/>
    </source>
</evidence>
<keyword evidence="6 17" id="KW-0812">Transmembrane</keyword>
<evidence type="ECO:0000256" key="11">
    <source>
        <dbReference type="ARBA" id="ARBA00023008"/>
    </source>
</evidence>
<comment type="caution">
    <text evidence="20">The sequence shown here is derived from an EMBL/GenBank/DDBJ whole genome shotgun (WGS) entry which is preliminary data.</text>
</comment>
<dbReference type="Proteomes" id="UP001143330">
    <property type="component" value="Unassembled WGS sequence"/>
</dbReference>
<evidence type="ECO:0000259" key="19">
    <source>
        <dbReference type="PROSITE" id="PS51007"/>
    </source>
</evidence>
<comment type="subcellular location">
    <subcellularLocation>
        <location evidence="1">Membrane</location>
        <topology evidence="1">Multi-pass membrane protein</topology>
    </subcellularLocation>
</comment>
<accession>A0A9W6JU89</accession>
<proteinExistence type="inferred from homology"/>
<evidence type="ECO:0000256" key="12">
    <source>
        <dbReference type="ARBA" id="ARBA00023136"/>
    </source>
</evidence>
<dbReference type="CDD" id="cd04213">
    <property type="entry name" value="CuRO_CcO_Caa3_II"/>
    <property type="match status" value="1"/>
</dbReference>
<dbReference type="Pfam" id="PF00034">
    <property type="entry name" value="Cytochrom_C"/>
    <property type="match status" value="1"/>
</dbReference>
<feature type="domain" description="Cytochrome oxidase subunit II copper A binding" evidence="18">
    <location>
        <begin position="95"/>
        <end position="210"/>
    </location>
</feature>
<evidence type="ECO:0000256" key="16">
    <source>
        <dbReference type="PROSITE-ProRule" id="PRU00433"/>
    </source>
</evidence>
<dbReference type="PANTHER" id="PTHR22888">
    <property type="entry name" value="CYTOCHROME C OXIDASE, SUBUNIT II"/>
    <property type="match status" value="1"/>
</dbReference>
<keyword evidence="3" id="KW-0813">Transport</keyword>
<evidence type="ECO:0000256" key="3">
    <source>
        <dbReference type="ARBA" id="ARBA00022448"/>
    </source>
</evidence>
<keyword evidence="7 16" id="KW-0479">Metal-binding</keyword>
<evidence type="ECO:0000256" key="8">
    <source>
        <dbReference type="ARBA" id="ARBA00022982"/>
    </source>
</evidence>
<dbReference type="GO" id="GO:0042773">
    <property type="term" value="P:ATP synthesis coupled electron transport"/>
    <property type="evidence" value="ECO:0007669"/>
    <property type="project" value="TreeGrafter"/>
</dbReference>
<dbReference type="SUPFAM" id="SSF49503">
    <property type="entry name" value="Cupredoxins"/>
    <property type="match status" value="1"/>
</dbReference>
<evidence type="ECO:0000256" key="17">
    <source>
        <dbReference type="SAM" id="Phobius"/>
    </source>
</evidence>
<evidence type="ECO:0000256" key="9">
    <source>
        <dbReference type="ARBA" id="ARBA00022989"/>
    </source>
</evidence>